<feature type="coiled-coil region" evidence="5">
    <location>
        <begin position="65"/>
        <end position="109"/>
    </location>
</feature>
<evidence type="ECO:0000256" key="2">
    <source>
        <dbReference type="ARBA" id="ARBA00008318"/>
    </source>
</evidence>
<evidence type="ECO:0000256" key="5">
    <source>
        <dbReference type="SAM" id="Coils"/>
    </source>
</evidence>
<feature type="compositionally biased region" description="Polar residues" evidence="6">
    <location>
        <begin position="620"/>
        <end position="629"/>
    </location>
</feature>
<protein>
    <submittedName>
        <fullName evidence="9">NEMF</fullName>
    </submittedName>
</protein>
<dbReference type="EMBL" id="VXIV02001289">
    <property type="protein sequence ID" value="KAF6033585.1"/>
    <property type="molecule type" value="Genomic_DNA"/>
</dbReference>
<dbReference type="AlphaFoldDB" id="A0A7J7K5X0"/>
<keyword evidence="10" id="KW-1185">Reference proteome</keyword>
<feature type="compositionally biased region" description="Basic residues" evidence="6">
    <location>
        <begin position="579"/>
        <end position="592"/>
    </location>
</feature>
<name>A0A7J7K5X0_BUGNE</name>
<sequence length="816" mass="91334">MGESMMRRGEGECEGYIIQKVEPKPKGKDNEEPSELLVYDEFHPFLFKQHAGRRYLHFASFNQAVDQFFSQLEAQKIEMKSLQAERTALKKLDNVRKDHTKRLLDLQQEQQQDELKAHLIQINLDMVDKALSVVRSALANQIDWSDITDIIKEAQSHGDPVAMAIKSLKLEKNHFTMLLRDQYEEDMKPLPIDVDIALSAYANAKKYYDQRKLASQKEQKTLDSSGKALKSAERRTKQVLKEMTVTASIVKSRKVMWFEKFNWFISSENFLVIAGRDGQQNEIMVRRYLRPGDVYVHADIHGATSIVIKNPQGGSIPPKTLNEAGSMAICHSAAWDSKVVTSAWWVHHDQVSKTAPSGEYLTTGSFMIRGRKNFLPPSYLVYGFGLLFKLDEDSVDRHKGERKVRVVDDDLLSVTTETDTHDTELDIDSGDSDGDMDDTKGQLDTVQEAMEDDTKVTTADTDLETAAAEGHMNRLVAESSGSAGHVTDSVSQVEATLNNKPEMSSAQSSVSVESLPVAEEHDESDAMFPDTQIDLQHVSGSKFELRQRSISQVSSISAASDATKEDEEAASKTCGKPALSRKQRRDMKKAKRQGSLDAAIEVAEDKQSSPTREKSKGKIETSNTAPQHQTNKRGQSGKLKKIKKKYGNQDEEEREMRLAILQSAERETKKRAKLKTVCYNSAVADAAKTANKANMVNYVPDDEDIVEVGENSVDETGVLDTLTGLPVEEDTLLYAIPFCAPYSVLQNFKYKVKLIPGSTKRGKAVKAALNSFLFDKLITQREKDLLKSLKDVDMSRNIPGKVKVTSSQVHKNKSRR</sequence>
<organism evidence="9 10">
    <name type="scientific">Bugula neritina</name>
    <name type="common">Brown bryozoan</name>
    <name type="synonym">Sertularia neritina</name>
    <dbReference type="NCBI Taxonomy" id="10212"/>
    <lineage>
        <taxon>Eukaryota</taxon>
        <taxon>Metazoa</taxon>
        <taxon>Spiralia</taxon>
        <taxon>Lophotrochozoa</taxon>
        <taxon>Bryozoa</taxon>
        <taxon>Gymnolaemata</taxon>
        <taxon>Cheilostomatida</taxon>
        <taxon>Flustrina</taxon>
        <taxon>Buguloidea</taxon>
        <taxon>Bugulidae</taxon>
        <taxon>Bugula</taxon>
    </lineage>
</organism>
<evidence type="ECO:0000313" key="10">
    <source>
        <dbReference type="Proteomes" id="UP000593567"/>
    </source>
</evidence>
<feature type="domain" description="NFACT protein C-terminal" evidence="8">
    <location>
        <begin position="714"/>
        <end position="805"/>
    </location>
</feature>
<feature type="region of interest" description="Disordered" evidence="6">
    <location>
        <begin position="421"/>
        <end position="440"/>
    </location>
</feature>
<keyword evidence="4 5" id="KW-0175">Coiled coil</keyword>
<comment type="subcellular location">
    <subcellularLocation>
        <location evidence="1">Cytoplasm</location>
    </subcellularLocation>
</comment>
<dbReference type="GO" id="GO:0072344">
    <property type="term" value="P:rescue of stalled ribosome"/>
    <property type="evidence" value="ECO:0007669"/>
    <property type="project" value="TreeGrafter"/>
</dbReference>
<evidence type="ECO:0000256" key="4">
    <source>
        <dbReference type="ARBA" id="ARBA00023054"/>
    </source>
</evidence>
<dbReference type="GO" id="GO:1990116">
    <property type="term" value="P:ribosome-associated ubiquitin-dependent protein catabolic process"/>
    <property type="evidence" value="ECO:0007669"/>
    <property type="project" value="TreeGrafter"/>
</dbReference>
<keyword evidence="3" id="KW-0963">Cytoplasm</keyword>
<evidence type="ECO:0000259" key="7">
    <source>
        <dbReference type="Pfam" id="PF05670"/>
    </source>
</evidence>
<feature type="domain" description="NFACT RNA-binding" evidence="7">
    <location>
        <begin position="260"/>
        <end position="370"/>
    </location>
</feature>
<feature type="compositionally biased region" description="Low complexity" evidence="6">
    <location>
        <begin position="504"/>
        <end position="514"/>
    </location>
</feature>
<evidence type="ECO:0000256" key="1">
    <source>
        <dbReference type="ARBA" id="ARBA00004496"/>
    </source>
</evidence>
<dbReference type="InterPro" id="IPR021846">
    <property type="entry name" value="NFACT-C"/>
</dbReference>
<proteinExistence type="inferred from homology"/>
<dbReference type="InterPro" id="IPR051608">
    <property type="entry name" value="RQC_Subunit_NEMF"/>
</dbReference>
<feature type="region of interest" description="Disordered" evidence="6">
    <location>
        <begin position="552"/>
        <end position="653"/>
    </location>
</feature>
<feature type="compositionally biased region" description="Acidic residues" evidence="6">
    <location>
        <begin position="425"/>
        <end position="436"/>
    </location>
</feature>
<dbReference type="Pfam" id="PF05670">
    <property type="entry name" value="NFACT-R_1"/>
    <property type="match status" value="1"/>
</dbReference>
<dbReference type="OrthoDB" id="207084at2759"/>
<accession>A0A7J7K5X0</accession>
<reference evidence="9" key="1">
    <citation type="submission" date="2020-06" db="EMBL/GenBank/DDBJ databases">
        <title>Draft genome of Bugula neritina, a colonial animal packing powerful symbionts and potential medicines.</title>
        <authorList>
            <person name="Rayko M."/>
        </authorList>
    </citation>
    <scope>NUCLEOTIDE SEQUENCE [LARGE SCALE GENOMIC DNA]</scope>
    <source>
        <strain evidence="9">Kwan_BN1</strain>
    </source>
</reference>
<feature type="compositionally biased region" description="Basic and acidic residues" evidence="6">
    <location>
        <begin position="603"/>
        <end position="619"/>
    </location>
</feature>
<gene>
    <name evidence="9" type="ORF">EB796_008108</name>
</gene>
<dbReference type="GO" id="GO:0005737">
    <property type="term" value="C:cytoplasm"/>
    <property type="evidence" value="ECO:0007669"/>
    <property type="project" value="UniProtKB-SubCell"/>
</dbReference>
<evidence type="ECO:0000256" key="3">
    <source>
        <dbReference type="ARBA" id="ARBA00022490"/>
    </source>
</evidence>
<evidence type="ECO:0000313" key="9">
    <source>
        <dbReference type="EMBL" id="KAF6033585.1"/>
    </source>
</evidence>
<feature type="region of interest" description="Disordered" evidence="6">
    <location>
        <begin position="498"/>
        <end position="527"/>
    </location>
</feature>
<evidence type="ECO:0000256" key="6">
    <source>
        <dbReference type="SAM" id="MobiDB-lite"/>
    </source>
</evidence>
<dbReference type="GO" id="GO:0043023">
    <property type="term" value="F:ribosomal large subunit binding"/>
    <property type="evidence" value="ECO:0007669"/>
    <property type="project" value="TreeGrafter"/>
</dbReference>
<dbReference type="GO" id="GO:0000049">
    <property type="term" value="F:tRNA binding"/>
    <property type="evidence" value="ECO:0007669"/>
    <property type="project" value="TreeGrafter"/>
</dbReference>
<dbReference type="PANTHER" id="PTHR15239">
    <property type="entry name" value="NUCLEAR EXPORT MEDIATOR FACTOR NEMF"/>
    <property type="match status" value="1"/>
</dbReference>
<dbReference type="Pfam" id="PF11923">
    <property type="entry name" value="NFACT-C"/>
    <property type="match status" value="1"/>
</dbReference>
<comment type="similarity">
    <text evidence="2">Belongs to the NEMF family.</text>
</comment>
<evidence type="ECO:0000259" key="8">
    <source>
        <dbReference type="Pfam" id="PF11923"/>
    </source>
</evidence>
<dbReference type="InterPro" id="IPR008532">
    <property type="entry name" value="NFACT_RNA-bd"/>
</dbReference>
<dbReference type="Proteomes" id="UP000593567">
    <property type="component" value="Unassembled WGS sequence"/>
</dbReference>
<dbReference type="PANTHER" id="PTHR15239:SF6">
    <property type="entry name" value="RIBOSOME QUALITY CONTROL COMPLEX SUBUNIT NEMF"/>
    <property type="match status" value="1"/>
</dbReference>
<dbReference type="GO" id="GO:1990112">
    <property type="term" value="C:RQC complex"/>
    <property type="evidence" value="ECO:0007669"/>
    <property type="project" value="TreeGrafter"/>
</dbReference>
<comment type="caution">
    <text evidence="9">The sequence shown here is derived from an EMBL/GenBank/DDBJ whole genome shotgun (WGS) entry which is preliminary data.</text>
</comment>